<dbReference type="STRING" id="5539.A0A3E2GYQ7"/>
<evidence type="ECO:0000313" key="4">
    <source>
        <dbReference type="EMBL" id="RFU26137.1"/>
    </source>
</evidence>
<dbReference type="Gene3D" id="3.40.50.300">
    <property type="entry name" value="P-loop containing nucleotide triphosphate hydrolases"/>
    <property type="match status" value="1"/>
</dbReference>
<dbReference type="EMBL" id="NCSJ02000282">
    <property type="protein sequence ID" value="RFU26137.1"/>
    <property type="molecule type" value="Genomic_DNA"/>
</dbReference>
<keyword evidence="5" id="KW-1185">Reference proteome</keyword>
<feature type="domain" description="AIG1-type G" evidence="3">
    <location>
        <begin position="52"/>
        <end position="187"/>
    </location>
</feature>
<dbReference type="GO" id="GO:0005525">
    <property type="term" value="F:GTP binding"/>
    <property type="evidence" value="ECO:0007669"/>
    <property type="project" value="InterPro"/>
</dbReference>
<feature type="non-terminal residue" evidence="4">
    <location>
        <position position="431"/>
    </location>
</feature>
<evidence type="ECO:0000313" key="5">
    <source>
        <dbReference type="Proteomes" id="UP000258309"/>
    </source>
</evidence>
<evidence type="ECO:0000256" key="2">
    <source>
        <dbReference type="SAM" id="MobiDB-lite"/>
    </source>
</evidence>
<feature type="non-terminal residue" evidence="4">
    <location>
        <position position="1"/>
    </location>
</feature>
<keyword evidence="1" id="KW-0547">Nucleotide-binding</keyword>
<dbReference type="Pfam" id="PF04548">
    <property type="entry name" value="AIG1"/>
    <property type="match status" value="1"/>
</dbReference>
<dbReference type="InterPro" id="IPR027417">
    <property type="entry name" value="P-loop_NTPase"/>
</dbReference>
<name>A0A3E2GYQ7_SCYLI</name>
<protein>
    <recommendedName>
        <fullName evidence="3">AIG1-type G domain-containing protein</fullName>
    </recommendedName>
</protein>
<gene>
    <name evidence="4" type="ORF">B7463_g10203</name>
</gene>
<proteinExistence type="predicted"/>
<dbReference type="OrthoDB" id="3548595at2759"/>
<organism evidence="4 5">
    <name type="scientific">Scytalidium lignicola</name>
    <name type="common">Hyphomycete</name>
    <dbReference type="NCBI Taxonomy" id="5539"/>
    <lineage>
        <taxon>Eukaryota</taxon>
        <taxon>Fungi</taxon>
        <taxon>Dikarya</taxon>
        <taxon>Ascomycota</taxon>
        <taxon>Pezizomycotina</taxon>
        <taxon>Leotiomycetes</taxon>
        <taxon>Leotiomycetes incertae sedis</taxon>
        <taxon>Scytalidium</taxon>
    </lineage>
</organism>
<dbReference type="SUPFAM" id="SSF52540">
    <property type="entry name" value="P-loop containing nucleoside triphosphate hydrolases"/>
    <property type="match status" value="1"/>
</dbReference>
<dbReference type="AlphaFoldDB" id="A0A3E2GYQ7"/>
<reference evidence="4 5" key="1">
    <citation type="submission" date="2018-05" db="EMBL/GenBank/DDBJ databases">
        <title>Draft genome sequence of Scytalidium lignicola DSM 105466, a ubiquitous saprotrophic fungus.</title>
        <authorList>
            <person name="Buettner E."/>
            <person name="Gebauer A.M."/>
            <person name="Hofrichter M."/>
            <person name="Liers C."/>
            <person name="Kellner H."/>
        </authorList>
    </citation>
    <scope>NUCLEOTIDE SEQUENCE [LARGE SCALE GENOMIC DNA]</scope>
    <source>
        <strain evidence="4 5">DSM 105466</strain>
    </source>
</reference>
<dbReference type="CDD" id="cd00882">
    <property type="entry name" value="Ras_like_GTPase"/>
    <property type="match status" value="1"/>
</dbReference>
<sequence>MESGSKSDSMPSTESSNFPESSRFASIPYITPKNITRWLLREILRRQNTKVILVMGILRPGKSSLVESITGATGLSGRGIRSVTGEYQLTSVSIEGENYIFVDTPGFADPDKDRSDEAVYRNIMEFIELVQGAVTIVGILFVHKIGAIYTGDVTKTFEILKAFAGVEYFPFITFVTTCWDMFKPKGAMIYHHGKVYNGTEATGEVLDMEEQGEMRREQAQKMITRHYKDRNFSMPLVVEELKKGRNIDDTSAARVIGIRSQTLQVAACISLPSQSGTSAEHNQTPGPNWLDMLKSLLWGTGRRFYDHIINLLPRLPLGTSWYPRYSQRMGVEIVLILPIGPRIVIGLHDSGFPIIYSESDSEDVTRTNNILEAFQDDITFGIEPDEVESEISDREDLDNRPLDGPEFMREFEEARNRHESDESGWGFCIIL</sequence>
<comment type="caution">
    <text evidence="4">The sequence shown here is derived from an EMBL/GenBank/DDBJ whole genome shotgun (WGS) entry which is preliminary data.</text>
</comment>
<evidence type="ECO:0000259" key="3">
    <source>
        <dbReference type="Pfam" id="PF04548"/>
    </source>
</evidence>
<dbReference type="Proteomes" id="UP000258309">
    <property type="component" value="Unassembled WGS sequence"/>
</dbReference>
<accession>A0A3E2GYQ7</accession>
<evidence type="ECO:0000256" key="1">
    <source>
        <dbReference type="ARBA" id="ARBA00022741"/>
    </source>
</evidence>
<feature type="region of interest" description="Disordered" evidence="2">
    <location>
        <begin position="1"/>
        <end position="21"/>
    </location>
</feature>
<dbReference type="InterPro" id="IPR006703">
    <property type="entry name" value="G_AIG1"/>
</dbReference>